<protein>
    <submittedName>
        <fullName evidence="1">Uncharacterized protein</fullName>
    </submittedName>
</protein>
<dbReference type="Proteomes" id="UP000185598">
    <property type="component" value="Unassembled WGS sequence"/>
</dbReference>
<organism evidence="1 2">
    <name type="scientific">Allorhizobium taibaishanense</name>
    <dbReference type="NCBI Taxonomy" id="887144"/>
    <lineage>
        <taxon>Bacteria</taxon>
        <taxon>Pseudomonadati</taxon>
        <taxon>Pseudomonadota</taxon>
        <taxon>Alphaproteobacteria</taxon>
        <taxon>Hyphomicrobiales</taxon>
        <taxon>Rhizobiaceae</taxon>
        <taxon>Rhizobium/Agrobacterium group</taxon>
        <taxon>Allorhizobium</taxon>
    </lineage>
</organism>
<dbReference type="EMBL" id="MKIN01000022">
    <property type="protein sequence ID" value="OLP49194.1"/>
    <property type="molecule type" value="Genomic_DNA"/>
</dbReference>
<dbReference type="AlphaFoldDB" id="A0A1Q9A3L7"/>
<gene>
    <name evidence="1" type="ORF">BJF91_19115</name>
</gene>
<proteinExistence type="predicted"/>
<keyword evidence="2" id="KW-1185">Reference proteome</keyword>
<evidence type="ECO:0000313" key="2">
    <source>
        <dbReference type="Proteomes" id="UP000185598"/>
    </source>
</evidence>
<sequence>MLVIERRNDIARCGTGIGVTSDFLFLFGREALAAPVPDRSVVRKRGIKAISACNRFRWVQIEAIKDPFCSLFGGFCKPHVDLNS</sequence>
<accession>A0A1Q9A3L7</accession>
<evidence type="ECO:0000313" key="1">
    <source>
        <dbReference type="EMBL" id="OLP49194.1"/>
    </source>
</evidence>
<reference evidence="1 2" key="1">
    <citation type="submission" date="2016-09" db="EMBL/GenBank/DDBJ databases">
        <title>Rhizobium oryziradicis sp. nov., isolated from the root of rice.</title>
        <authorList>
            <person name="Zhao J."/>
            <person name="Zhang X."/>
        </authorList>
    </citation>
    <scope>NUCLEOTIDE SEQUENCE [LARGE SCALE GENOMIC DNA]</scope>
    <source>
        <strain evidence="1 2">14971</strain>
    </source>
</reference>
<name>A0A1Q9A3L7_9HYPH</name>
<comment type="caution">
    <text evidence="1">The sequence shown here is derived from an EMBL/GenBank/DDBJ whole genome shotgun (WGS) entry which is preliminary data.</text>
</comment>